<proteinExistence type="predicted"/>
<dbReference type="EMBL" id="CP098807">
    <property type="protein sequence ID" value="USJ24880.1"/>
    <property type="molecule type" value="Genomic_DNA"/>
</dbReference>
<reference evidence="1" key="1">
    <citation type="submission" date="2022-06" db="EMBL/GenBank/DDBJ databases">
        <title>Physiological and biochemical characterization and genomic elucidation of a strain of the genus Ensifer adhaerens M8 that combines arsenic oxidation and chromium reduction.</title>
        <authorList>
            <person name="Li X."/>
            <person name="Yu c."/>
        </authorList>
    </citation>
    <scope>NUCLEOTIDE SEQUENCE</scope>
    <source>
        <strain evidence="1">M8</strain>
    </source>
</reference>
<organism evidence="1 2">
    <name type="scientific">Ensifer adhaerens</name>
    <name type="common">Sinorhizobium morelense</name>
    <dbReference type="NCBI Taxonomy" id="106592"/>
    <lineage>
        <taxon>Bacteria</taxon>
        <taxon>Pseudomonadati</taxon>
        <taxon>Pseudomonadota</taxon>
        <taxon>Alphaproteobacteria</taxon>
        <taxon>Hyphomicrobiales</taxon>
        <taxon>Rhizobiaceae</taxon>
        <taxon>Sinorhizobium/Ensifer group</taxon>
        <taxon>Ensifer</taxon>
    </lineage>
</organism>
<evidence type="ECO:0000313" key="1">
    <source>
        <dbReference type="EMBL" id="USJ24880.1"/>
    </source>
</evidence>
<dbReference type="AlphaFoldDB" id="A0A9Q9DAZ4"/>
<dbReference type="Proteomes" id="UP001055460">
    <property type="component" value="Chromosome"/>
</dbReference>
<accession>A0A9Q9DAZ4</accession>
<name>A0A9Q9DAZ4_ENSAD</name>
<dbReference type="RefSeq" id="WP_156400741.1">
    <property type="nucleotide sequence ID" value="NZ_CP098807.1"/>
</dbReference>
<sequence>MEIVIVDRQILRAARNPLMRNMARANRNRNRGRFAASLTYAAARRDRKIRAINSG</sequence>
<evidence type="ECO:0000313" key="2">
    <source>
        <dbReference type="Proteomes" id="UP001055460"/>
    </source>
</evidence>
<protein>
    <submittedName>
        <fullName evidence="1">Uncharacterized protein</fullName>
    </submittedName>
</protein>
<gene>
    <name evidence="1" type="ORF">NE863_07930</name>
</gene>